<dbReference type="SUPFAM" id="SSF52540">
    <property type="entry name" value="P-loop containing nucleoside triphosphate hydrolases"/>
    <property type="match status" value="1"/>
</dbReference>
<dbReference type="PROSITE" id="PS50096">
    <property type="entry name" value="IQ"/>
    <property type="match status" value="3"/>
</dbReference>
<feature type="region of interest" description="Disordered" evidence="1">
    <location>
        <begin position="213"/>
        <end position="236"/>
    </location>
</feature>
<feature type="compositionally biased region" description="Polar residues" evidence="1">
    <location>
        <begin position="213"/>
        <end position="226"/>
    </location>
</feature>
<dbReference type="GeneID" id="116288619"/>
<dbReference type="SMART" id="SM00015">
    <property type="entry name" value="IQ"/>
    <property type="match status" value="3"/>
</dbReference>
<feature type="compositionally biased region" description="Basic and acidic residues" evidence="1">
    <location>
        <begin position="1265"/>
        <end position="1281"/>
    </location>
</feature>
<proteinExistence type="predicted"/>
<reference evidence="3" key="1">
    <citation type="submission" date="2025-08" db="UniProtKB">
        <authorList>
            <consortium name="RefSeq"/>
        </authorList>
    </citation>
    <scope>IDENTIFICATION</scope>
    <source>
        <tissue evidence="3">Tentacle</tissue>
    </source>
</reference>
<dbReference type="Proteomes" id="UP000515163">
    <property type="component" value="Unplaced"/>
</dbReference>
<evidence type="ECO:0000313" key="2">
    <source>
        <dbReference type="Proteomes" id="UP000515163"/>
    </source>
</evidence>
<organism evidence="2 3">
    <name type="scientific">Actinia tenebrosa</name>
    <name type="common">Australian red waratah sea anemone</name>
    <dbReference type="NCBI Taxonomy" id="6105"/>
    <lineage>
        <taxon>Eukaryota</taxon>
        <taxon>Metazoa</taxon>
        <taxon>Cnidaria</taxon>
        <taxon>Anthozoa</taxon>
        <taxon>Hexacorallia</taxon>
        <taxon>Actiniaria</taxon>
        <taxon>Actiniidae</taxon>
        <taxon>Actinia</taxon>
    </lineage>
</organism>
<protein>
    <submittedName>
        <fullName evidence="3">Uncharacterized protein LOC116288619 isoform X1</fullName>
    </submittedName>
</protein>
<feature type="compositionally biased region" description="Basic and acidic residues" evidence="1">
    <location>
        <begin position="794"/>
        <end position="844"/>
    </location>
</feature>
<dbReference type="RefSeq" id="XP_031551296.1">
    <property type="nucleotide sequence ID" value="XM_031695436.1"/>
</dbReference>
<keyword evidence="2" id="KW-1185">Reference proteome</keyword>
<dbReference type="PANTHER" id="PTHR35978">
    <property type="entry name" value="IQ DOMAIN-CONTAINING PROTEIN M"/>
    <property type="match status" value="1"/>
</dbReference>
<feature type="region of interest" description="Disordered" evidence="1">
    <location>
        <begin position="699"/>
        <end position="721"/>
    </location>
</feature>
<feature type="region of interest" description="Disordered" evidence="1">
    <location>
        <begin position="260"/>
        <end position="363"/>
    </location>
</feature>
<feature type="region of interest" description="Disordered" evidence="1">
    <location>
        <begin position="106"/>
        <end position="139"/>
    </location>
</feature>
<accession>A0A6P8H739</accession>
<dbReference type="InterPro" id="IPR027417">
    <property type="entry name" value="P-loop_NTPase"/>
</dbReference>
<feature type="compositionally biased region" description="Polar residues" evidence="1">
    <location>
        <begin position="264"/>
        <end position="274"/>
    </location>
</feature>
<feature type="region of interest" description="Disordered" evidence="1">
    <location>
        <begin position="647"/>
        <end position="681"/>
    </location>
</feature>
<sequence length="1308" mass="150288">MERDLKTLRRSRLMNYSEFRNMTTALERHHKDVKVAFMTCRKENDKELDLRPYLYDEGDSYEKPFYNTLLKMLYEVATSHFHEKQYEDLKKIYKWYNANKKLISSPPVVPIPEPPKQKDDSSSKLPDDEHGDEDELGEKVKFKEVPKLHMRPKTAPPIESKKGVRYVTWNEAQGRNGAIKRPGSGKAVFRYQNKEHFAREYLGKALKISQIGNQSKDGSQTDQSYHPSFYVNRPGTAPPYTAQVKFQDNDSVKSFILKPYSTPVPMSSPINSPLASPRDSPVPFRCKSPQLSVDFSPQPAKEPAVKLSVRMPKEKDDKNDNRLKTSCRQDKNVDKEDQKEEREYPELPSKLQTSQPIPENPTSSQLEHILKNQKREEGLLEEQHNLLQTKLLHEYDRYARECAAMEKERKAKVEMMDGHVALNMNGGQHGQLVHPSTVGTYDLSYPDTIPSYNRTFSKPKEAHSRSKSAGSPNVQSGFSPARHLRHTTVPYNRPDEVHVNAVLSMVTPIGMQMECDRERANGYVSPGMKQPSTPIPQHVTLDRTPDQQIHRETSTVSQSSSVCSSILDMDSPRSSLSTPTPLELKNKEPELNRERTDRDYKVHFHQDKSPSDANKNFKTSGPVCPDSIRYQWTDDGFGSMTYMKKLKSPISPRSPKKKPNVGQTSKQSPPEHVTLPSSSRSLDKRTLASLMLVKQLGESDRRDGSRFGGCTERSATAPPPDHVDYNYKLEYMSFCQPVGPRLGETDRPSTVAWYLQGDHGLYKEHSMRYDSEEIHKKDVRIAQDRSLMIEGRHIGGDADQQESKPMEKPTANEENEKKNKEPKKEIEASENTVKSHKDNKELAKPARASLRPTSPRPKRPLSASSCEHHHISIPTGKGFGTASRPCSARSDRSEKTYSFSVKQFKHFCWPDEAVLSDDYIRQREVWAAVNIQRIFRGYMARQYYLDLRDAERERRRRAALTLQSHLRGFLTRKRMENKMKDYTPTTRTKEWARKYKEELKQREAARMNKKNFTLIKLNKEAEKLDESIKQVKAHQHIFDIYHPVKEGPTKAEMKAAAITIQRYFRGWFVRKMYQKVKAKALKRTLSFNKFIKDYQSLLYRIQKRYGVKDPSTDLQFNELMEYVERLNKYEIAFEKFAVNGVLSYNDIKEYFKAVGHVPSQKEIDEAIEIVTKMPAQGRSLTKAEAVEILFQIYVPRGTGMKLSDVRKSTWLNPLNDGQDIMQLLSKKDLEATNLAKCLSLVANAGKDNEEIQDLLRPSSAKSATKKTENKKGRSRDKERHVTLAQYPMRPSSSASSRSRSKSPKPPKR</sequence>
<dbReference type="Pfam" id="PF00612">
    <property type="entry name" value="IQ"/>
    <property type="match status" value="3"/>
</dbReference>
<feature type="compositionally biased region" description="Basic residues" evidence="1">
    <location>
        <begin position="1298"/>
        <end position="1308"/>
    </location>
</feature>
<evidence type="ECO:0000313" key="3">
    <source>
        <dbReference type="RefSeq" id="XP_031551296.1"/>
    </source>
</evidence>
<evidence type="ECO:0000256" key="1">
    <source>
        <dbReference type="SAM" id="MobiDB-lite"/>
    </source>
</evidence>
<feature type="compositionally biased region" description="Basic and acidic residues" evidence="1">
    <location>
        <begin position="115"/>
        <end position="128"/>
    </location>
</feature>
<dbReference type="KEGG" id="aten:116288619"/>
<gene>
    <name evidence="3" type="primary">LOC116288619</name>
</gene>
<dbReference type="InterPro" id="IPR000048">
    <property type="entry name" value="IQ_motif_EF-hand-BS"/>
</dbReference>
<dbReference type="CDD" id="cd23767">
    <property type="entry name" value="IQCD"/>
    <property type="match status" value="1"/>
</dbReference>
<dbReference type="OrthoDB" id="5972310at2759"/>
<feature type="compositionally biased region" description="Basic and acidic residues" evidence="1">
    <location>
        <begin position="311"/>
        <end position="345"/>
    </location>
</feature>
<feature type="region of interest" description="Disordered" evidence="1">
    <location>
        <begin position="1257"/>
        <end position="1308"/>
    </location>
</feature>
<feature type="compositionally biased region" description="Polar residues" evidence="1">
    <location>
        <begin position="467"/>
        <end position="478"/>
    </location>
</feature>
<feature type="compositionally biased region" description="Low complexity" evidence="1">
    <location>
        <begin position="554"/>
        <end position="565"/>
    </location>
</feature>
<dbReference type="Gene3D" id="1.20.5.190">
    <property type="match status" value="2"/>
</dbReference>
<name>A0A6P8H739_ACTTE</name>
<dbReference type="InParanoid" id="A0A6P8H739"/>
<feature type="compositionally biased region" description="Low complexity" evidence="1">
    <location>
        <begin position="572"/>
        <end position="582"/>
    </location>
</feature>
<feature type="region of interest" description="Disordered" evidence="1">
    <location>
        <begin position="455"/>
        <end position="481"/>
    </location>
</feature>
<feature type="compositionally biased region" description="Polar residues" evidence="1">
    <location>
        <begin position="350"/>
        <end position="363"/>
    </location>
</feature>
<feature type="region of interest" description="Disordered" evidence="1">
    <location>
        <begin position="546"/>
        <end position="629"/>
    </location>
</feature>
<feature type="compositionally biased region" description="Basic and acidic residues" evidence="1">
    <location>
        <begin position="584"/>
        <end position="610"/>
    </location>
</feature>
<dbReference type="PANTHER" id="PTHR35978:SF1">
    <property type="entry name" value="IQ DOMAIN-CONTAINING PROTEIN M"/>
    <property type="match status" value="1"/>
</dbReference>
<feature type="region of interest" description="Disordered" evidence="1">
    <location>
        <begin position="794"/>
        <end position="892"/>
    </location>
</feature>